<accession>A0A8T0VDI7</accession>
<keyword evidence="1" id="KW-0862">Zinc</keyword>
<reference evidence="4" key="1">
    <citation type="submission" date="2020-05" db="EMBL/GenBank/DDBJ databases">
        <title>WGS assembly of Panicum virgatum.</title>
        <authorList>
            <person name="Lovell J.T."/>
            <person name="Jenkins J."/>
            <person name="Shu S."/>
            <person name="Juenger T.E."/>
            <person name="Schmutz J."/>
        </authorList>
    </citation>
    <scope>NUCLEOTIDE SEQUENCE</scope>
    <source>
        <strain evidence="4">AP13</strain>
    </source>
</reference>
<dbReference type="InterPro" id="IPR007527">
    <property type="entry name" value="Znf_SWIM"/>
</dbReference>
<comment type="caution">
    <text evidence="4">The sequence shown here is derived from an EMBL/GenBank/DDBJ whole genome shotgun (WGS) entry which is preliminary data.</text>
</comment>
<name>A0A8T0VDI7_PANVG</name>
<dbReference type="Proteomes" id="UP000823388">
    <property type="component" value="Chromosome 3K"/>
</dbReference>
<dbReference type="Pfam" id="PF04434">
    <property type="entry name" value="SWIM"/>
    <property type="match status" value="1"/>
</dbReference>
<sequence length="604" mass="69392">MADLESLLEYNQIVSQMFASEVQGFQFYNAYGLKKGFSVRRSYAENTGQWYVKGFIDDRNHPLALEDLSCLLRSHRRISNEQKADILEMEIIGYTQRDLYNFCHRHKQGTISAGDAQTVIRHLRKRERRDADFFFRSMTNEQGHLVGLFWSFGDVVVFDSTYKTNRYNLPIVPFVGVNHHKHTVIFGCGIISHENTNSYEWLLRTFSDANIQKHPISVITDGDLAMQRAIRIVWPNSSYRLCGWHIKQNLAHNVHDDNLKEAFRVFMYDCCSIEEIERKWLAFLAENEVPKDSWLYQMYEVRKIWCAAYHAGKCYLALRSNQRSESMNARLQMQLDGKMTILEMVEHYETCLSRPFTAPDASILEIDAKKRFTPNVFVLVQFSIKAASKCHLIEILDGDDTEEYIVGRKDKGDIMIYGISCSCHKLESLGTPCSHILFLSGHRGERKLPDCCVLERWTMGAKCAFLPIRKNTMYEYSTTLLRYRDLRNISRAASFSASRSTEAYERLRGALQEVATILPNVGANEGKMYGPVLPQALEADCEDIRDVLDPMHVPGRGAPKKKLKSSTASKSKTKCSLCKVAGHNRRRCPTSDEDIKLLEDVLDD</sequence>
<dbReference type="InterPro" id="IPR018289">
    <property type="entry name" value="MULE_transposase_dom"/>
</dbReference>
<keyword evidence="1" id="KW-0479">Metal-binding</keyword>
<dbReference type="PROSITE" id="PS50966">
    <property type="entry name" value="ZF_SWIM"/>
    <property type="match status" value="1"/>
</dbReference>
<dbReference type="AlphaFoldDB" id="A0A8T0VDI7"/>
<dbReference type="PANTHER" id="PTHR47718">
    <property type="entry name" value="OS01G0519700 PROTEIN"/>
    <property type="match status" value="1"/>
</dbReference>
<evidence type="ECO:0000259" key="3">
    <source>
        <dbReference type="PROSITE" id="PS50966"/>
    </source>
</evidence>
<feature type="domain" description="SWIM-type" evidence="3">
    <location>
        <begin position="404"/>
        <end position="444"/>
    </location>
</feature>
<evidence type="ECO:0000313" key="4">
    <source>
        <dbReference type="EMBL" id="KAG2629869.1"/>
    </source>
</evidence>
<evidence type="ECO:0000313" key="5">
    <source>
        <dbReference type="Proteomes" id="UP000823388"/>
    </source>
</evidence>
<protein>
    <recommendedName>
        <fullName evidence="3">SWIM-type domain-containing protein</fullName>
    </recommendedName>
</protein>
<organism evidence="4 5">
    <name type="scientific">Panicum virgatum</name>
    <name type="common">Blackwell switchgrass</name>
    <dbReference type="NCBI Taxonomy" id="38727"/>
    <lineage>
        <taxon>Eukaryota</taxon>
        <taxon>Viridiplantae</taxon>
        <taxon>Streptophyta</taxon>
        <taxon>Embryophyta</taxon>
        <taxon>Tracheophyta</taxon>
        <taxon>Spermatophyta</taxon>
        <taxon>Magnoliopsida</taxon>
        <taxon>Liliopsida</taxon>
        <taxon>Poales</taxon>
        <taxon>Poaceae</taxon>
        <taxon>PACMAD clade</taxon>
        <taxon>Panicoideae</taxon>
        <taxon>Panicodae</taxon>
        <taxon>Paniceae</taxon>
        <taxon>Panicinae</taxon>
        <taxon>Panicum</taxon>
        <taxon>Panicum sect. Hiantes</taxon>
    </lineage>
</organism>
<dbReference type="GO" id="GO:0008270">
    <property type="term" value="F:zinc ion binding"/>
    <property type="evidence" value="ECO:0007669"/>
    <property type="project" value="UniProtKB-KW"/>
</dbReference>
<evidence type="ECO:0000256" key="2">
    <source>
        <dbReference type="SAM" id="MobiDB-lite"/>
    </source>
</evidence>
<feature type="region of interest" description="Disordered" evidence="2">
    <location>
        <begin position="552"/>
        <end position="573"/>
    </location>
</feature>
<keyword evidence="1" id="KW-0863">Zinc-finger</keyword>
<dbReference type="PANTHER" id="PTHR47718:SF13">
    <property type="entry name" value="OS09G0290500 PROTEIN"/>
    <property type="match status" value="1"/>
</dbReference>
<gene>
    <name evidence="4" type="ORF">PVAP13_3KG507707</name>
</gene>
<dbReference type="Pfam" id="PF10551">
    <property type="entry name" value="MULE"/>
    <property type="match status" value="1"/>
</dbReference>
<dbReference type="EMBL" id="CM029041">
    <property type="protein sequence ID" value="KAG2629869.1"/>
    <property type="molecule type" value="Genomic_DNA"/>
</dbReference>
<keyword evidence="5" id="KW-1185">Reference proteome</keyword>
<evidence type="ECO:0000256" key="1">
    <source>
        <dbReference type="PROSITE-ProRule" id="PRU00325"/>
    </source>
</evidence>
<proteinExistence type="predicted"/>